<gene>
    <name evidence="1" type="ORF">Z519_06829</name>
</gene>
<dbReference type="AlphaFoldDB" id="A0A0D2HQ88"/>
<dbReference type="VEuPathDB" id="FungiDB:Z519_06829"/>
<keyword evidence="2" id="KW-1185">Reference proteome</keyword>
<dbReference type="RefSeq" id="XP_016619649.1">
    <property type="nucleotide sequence ID" value="XM_016764567.1"/>
</dbReference>
<protein>
    <submittedName>
        <fullName evidence="1">Uncharacterized protein</fullName>
    </submittedName>
</protein>
<organism evidence="1 2">
    <name type="scientific">Cladophialophora bantiana (strain ATCC 10958 / CBS 173.52 / CDC B-1940 / NIH 8579)</name>
    <name type="common">Xylohypha bantiana</name>
    <dbReference type="NCBI Taxonomy" id="1442370"/>
    <lineage>
        <taxon>Eukaryota</taxon>
        <taxon>Fungi</taxon>
        <taxon>Dikarya</taxon>
        <taxon>Ascomycota</taxon>
        <taxon>Pezizomycotina</taxon>
        <taxon>Eurotiomycetes</taxon>
        <taxon>Chaetothyriomycetidae</taxon>
        <taxon>Chaetothyriales</taxon>
        <taxon>Herpotrichiellaceae</taxon>
        <taxon>Cladophialophora</taxon>
    </lineage>
</organism>
<accession>A0A0D2HQ88</accession>
<dbReference type="EMBL" id="KN846988">
    <property type="protein sequence ID" value="KIW92980.1"/>
    <property type="molecule type" value="Genomic_DNA"/>
</dbReference>
<evidence type="ECO:0000313" key="1">
    <source>
        <dbReference type="EMBL" id="KIW92980.1"/>
    </source>
</evidence>
<evidence type="ECO:0000313" key="2">
    <source>
        <dbReference type="Proteomes" id="UP000053789"/>
    </source>
</evidence>
<sequence length="231" mass="26319">MVLANKDWNILCDVGGEPISLEELFAFNDIVWDLRSYGTQILGSFLIKTHGVQDSPVHPFMRIHVRDSLEDECPPGPRQLRAVVDKTHLFSRSLGSRVDPLIQTNGRFCTAGRRGRAEAMMSSLGITEWFKVKPSVENNDLVLHMYPLEFLREAALKIGADFWLASNELPSPWNYSIHSRDWLEPCYHSRTRKPRVTECGPLPAEVHRHVVLANPARWERAHTASGNIRLE</sequence>
<dbReference type="HOGENOM" id="CLU_1199676_0_0_1"/>
<dbReference type="Proteomes" id="UP000053789">
    <property type="component" value="Unassembled WGS sequence"/>
</dbReference>
<proteinExistence type="predicted"/>
<dbReference type="OrthoDB" id="2157530at2759"/>
<reference evidence="1" key="1">
    <citation type="submission" date="2015-01" db="EMBL/GenBank/DDBJ databases">
        <title>The Genome Sequence of Cladophialophora bantiana CBS 173.52.</title>
        <authorList>
            <consortium name="The Broad Institute Genomics Platform"/>
            <person name="Cuomo C."/>
            <person name="de Hoog S."/>
            <person name="Gorbushina A."/>
            <person name="Stielow B."/>
            <person name="Teixiera M."/>
            <person name="Abouelleil A."/>
            <person name="Chapman S.B."/>
            <person name="Priest M."/>
            <person name="Young S.K."/>
            <person name="Wortman J."/>
            <person name="Nusbaum C."/>
            <person name="Birren B."/>
        </authorList>
    </citation>
    <scope>NUCLEOTIDE SEQUENCE [LARGE SCALE GENOMIC DNA]</scope>
    <source>
        <strain evidence="1">CBS 173.52</strain>
    </source>
</reference>
<name>A0A0D2HQ88_CLAB1</name>
<dbReference type="GeneID" id="27699757"/>